<keyword evidence="1" id="KW-1133">Transmembrane helix</keyword>
<proteinExistence type="predicted"/>
<keyword evidence="1" id="KW-0472">Membrane</keyword>
<keyword evidence="1" id="KW-0812">Transmembrane</keyword>
<dbReference type="AlphaFoldDB" id="C7Q8F8"/>
<sequence length="632" mass="69863">MNVSPHWRTGFWTRARPVVAATAHVGRAFTLWPCNSSERRLPSPHAHSSQPDTKAWRDLGAPGGTMSLRVKRLLLAIMTIIAVLLIAYVCVDGQRFLGLRHTAAYRWSALGLFVIDAASASMLAAKIHRDSNPDNSPGPPVTAAEDPIDILRKTAQLKQRHDDDVIEIFTSILTHPELCIARAVEDASVQESALELNVRVTFDLRQASGSVGRRNLGPCIVPFMRMQKGALLDNLEVRGADGANLATLSQHETRAMTAIVVTNLFWKAYIDPKEIGVVADSSAFQQNVLALLLRIVFDAEHVARGLMDSVDTVLGRHAVRDEVARETLLKLVRFLASHYVIAAAVPEATDDRAIIEYTKNLPCYAQYEQLRDKLRLLSGLRPYRFTVPLWLPYYATSYHFRMRGTGGQYVANHYLTRPTSDNKAIKQDDFETLHPRPYIRLRHNRGLPYGHLYMRDFRSAPPESLATVVRFAETPPGALGGAALVSWASAALAVVFTFLTASSGTQASSDIPALLLASPAFAASFLGYTTDSESLLRTSLTARFGLTLTGVISFSSAVLFLLRANQHMTARWTFTFFGGHLHLNKVSPYWLVLAVASTTLAIYLTCITAIRTRRYMKAVAKFDSIADLYGLD</sequence>
<accession>C7Q8F8</accession>
<gene>
    <name evidence="2" type="ordered locus">Caci_7317</name>
</gene>
<evidence type="ECO:0000313" key="3">
    <source>
        <dbReference type="Proteomes" id="UP000000851"/>
    </source>
</evidence>
<evidence type="ECO:0000313" key="2">
    <source>
        <dbReference type="EMBL" id="ACU76146.1"/>
    </source>
</evidence>
<feature type="transmembrane region" description="Helical" evidence="1">
    <location>
        <begin position="73"/>
        <end position="91"/>
    </location>
</feature>
<dbReference type="InParanoid" id="C7Q8F8"/>
<feature type="transmembrane region" description="Helical" evidence="1">
    <location>
        <begin position="103"/>
        <end position="125"/>
    </location>
</feature>
<keyword evidence="3" id="KW-1185">Reference proteome</keyword>
<protein>
    <submittedName>
        <fullName evidence="2">Uncharacterized protein</fullName>
    </submittedName>
</protein>
<reference evidence="2 3" key="1">
    <citation type="journal article" date="2009" name="Stand. Genomic Sci.">
        <title>Complete genome sequence of Catenulispora acidiphila type strain (ID 139908).</title>
        <authorList>
            <person name="Copeland A."/>
            <person name="Lapidus A."/>
            <person name="Glavina Del Rio T."/>
            <person name="Nolan M."/>
            <person name="Lucas S."/>
            <person name="Chen F."/>
            <person name="Tice H."/>
            <person name="Cheng J.F."/>
            <person name="Bruce D."/>
            <person name="Goodwin L."/>
            <person name="Pitluck S."/>
            <person name="Mikhailova N."/>
            <person name="Pati A."/>
            <person name="Ivanova N."/>
            <person name="Mavromatis K."/>
            <person name="Chen A."/>
            <person name="Palaniappan K."/>
            <person name="Chain P."/>
            <person name="Land M."/>
            <person name="Hauser L."/>
            <person name="Chang Y.J."/>
            <person name="Jeffries C.D."/>
            <person name="Chertkov O."/>
            <person name="Brettin T."/>
            <person name="Detter J.C."/>
            <person name="Han C."/>
            <person name="Ali Z."/>
            <person name="Tindall B.J."/>
            <person name="Goker M."/>
            <person name="Bristow J."/>
            <person name="Eisen J.A."/>
            <person name="Markowitz V."/>
            <person name="Hugenholtz P."/>
            <person name="Kyrpides N.C."/>
            <person name="Klenk H.P."/>
        </authorList>
    </citation>
    <scope>NUCLEOTIDE SEQUENCE [LARGE SCALE GENOMIC DNA]</scope>
    <source>
        <strain evidence="3">DSM 44928 / JCM 14897 / NBRC 102108 / NRRL B-24433 / ID139908</strain>
    </source>
</reference>
<feature type="transmembrane region" description="Helical" evidence="1">
    <location>
        <begin position="511"/>
        <end position="528"/>
    </location>
</feature>
<organism evidence="2 3">
    <name type="scientific">Catenulispora acidiphila (strain DSM 44928 / JCM 14897 / NBRC 102108 / NRRL B-24433 / ID139908)</name>
    <dbReference type="NCBI Taxonomy" id="479433"/>
    <lineage>
        <taxon>Bacteria</taxon>
        <taxon>Bacillati</taxon>
        <taxon>Actinomycetota</taxon>
        <taxon>Actinomycetes</taxon>
        <taxon>Catenulisporales</taxon>
        <taxon>Catenulisporaceae</taxon>
        <taxon>Catenulispora</taxon>
    </lineage>
</organism>
<evidence type="ECO:0000256" key="1">
    <source>
        <dbReference type="SAM" id="Phobius"/>
    </source>
</evidence>
<feature type="transmembrane region" description="Helical" evidence="1">
    <location>
        <begin position="478"/>
        <end position="499"/>
    </location>
</feature>
<feature type="transmembrane region" description="Helical" evidence="1">
    <location>
        <begin position="540"/>
        <end position="562"/>
    </location>
</feature>
<dbReference type="KEGG" id="cai:Caci_7317"/>
<name>C7Q8F8_CATAD</name>
<dbReference type="EMBL" id="CP001700">
    <property type="protein sequence ID" value="ACU76146.1"/>
    <property type="molecule type" value="Genomic_DNA"/>
</dbReference>
<dbReference type="HOGENOM" id="CLU_432581_0_0_11"/>
<dbReference type="Proteomes" id="UP000000851">
    <property type="component" value="Chromosome"/>
</dbReference>
<feature type="transmembrane region" description="Helical" evidence="1">
    <location>
        <begin position="589"/>
        <end position="610"/>
    </location>
</feature>
<dbReference type="eggNOG" id="ENOG502ZPP7">
    <property type="taxonomic scope" value="Bacteria"/>
</dbReference>